<feature type="domain" description="CCHC-type" evidence="1">
    <location>
        <begin position="366"/>
        <end position="382"/>
    </location>
</feature>
<organism evidence="2 3">
    <name type="scientific">Araneus ventricosus</name>
    <name type="common">Orbweaver spider</name>
    <name type="synonym">Epeira ventricosa</name>
    <dbReference type="NCBI Taxonomy" id="182803"/>
    <lineage>
        <taxon>Eukaryota</taxon>
        <taxon>Metazoa</taxon>
        <taxon>Ecdysozoa</taxon>
        <taxon>Arthropoda</taxon>
        <taxon>Chelicerata</taxon>
        <taxon>Arachnida</taxon>
        <taxon>Araneae</taxon>
        <taxon>Araneomorphae</taxon>
        <taxon>Entelegynae</taxon>
        <taxon>Araneoidea</taxon>
        <taxon>Araneidae</taxon>
        <taxon>Araneus</taxon>
    </lineage>
</organism>
<proteinExistence type="predicted"/>
<dbReference type="PANTHER" id="PTHR47331">
    <property type="entry name" value="PHD-TYPE DOMAIN-CONTAINING PROTEIN"/>
    <property type="match status" value="1"/>
</dbReference>
<keyword evidence="3" id="KW-1185">Reference proteome</keyword>
<evidence type="ECO:0000259" key="1">
    <source>
        <dbReference type="SMART" id="SM00343"/>
    </source>
</evidence>
<gene>
    <name evidence="2" type="ORF">AVEN_251531_1</name>
</gene>
<dbReference type="GO" id="GO:0003676">
    <property type="term" value="F:nucleic acid binding"/>
    <property type="evidence" value="ECO:0007669"/>
    <property type="project" value="InterPro"/>
</dbReference>
<dbReference type="InterPro" id="IPR005312">
    <property type="entry name" value="DUF1759"/>
</dbReference>
<dbReference type="InterPro" id="IPR008042">
    <property type="entry name" value="Retrotrans_Pao"/>
</dbReference>
<comment type="caution">
    <text evidence="2">The sequence shown here is derived from an EMBL/GenBank/DDBJ whole genome shotgun (WGS) entry which is preliminary data.</text>
</comment>
<sequence>MIMKTTEEIDFTISRLSETFKELKILDDKIHALLSDDEFELDIIECADYEDKTKLTIFKARKALENFKVPNIDPTPDAAISPNEAMNAPYYPFPSSYASDLLSPNAPMTYIQSTVKLPTMKIEPFDGDIEKFHMFFEQFSSAVDLNQQLSIIDKHVYLRGYLKDEPARFVDGISITAETYETVKNILKNRYGDKNRIIQAHLDFLENITPVSNPTPMSLNNIFIECNRRLQALTALGENINAYGRILTPKILRAFPNDVCRRWIIHAKREKISESDISKLREFLSEEVEGALTTLKIKGEQTDEFCALPSTAAFNVNSKTQHKTKNYSKKPSPFCPFCNVAGHWPQECKSVTDIDVRVQKLKTAGRCFLCTNKGHNVRICPRKDKAFCIKCKRKHHVSICKNSNPDLTPLTTANQVNIFASNVTHLQTAKVFITGSTGITKLTRCILDGGSQSSFVSTRLVDVLNLKVISTDNLEVRGFESYSSETQPRRRVQLELSSIWNKSSVSLSAFESSNTYAPYQTVPTDITLFARQKKLKLADPYEKTDNLPIEVLIGADFYWTVMTVKPPKKLTESLVLMPSIFGWILSGFRSMTNIKFDKTSAIHNICTDKVTLQKEDEDVRTFWDLETLGIKVSKEKEMSTLNREILKQFHDSYKVIDGRRVVNLPWKKDRSLSSDNYDVSLQRLKSLQKKFKNTDFQNIYTELMQDYIDKNQVEITQETPVNESRTFYLPHHVVKKQKNNNAKYRIVFDGSSHSPGHQSLNEWNKWISELSSLNDIGIPRWIGLSPSSDYSLHIFCDSSERAFGAVLYIRIQEGKTTKVQLLCSRNRLSPLKRITLPRLELMACLIGARLLNYICYNTSLDRNAATLWTDSTVALSWIRGDPNRWKTFVCNRTTEILHYTTPSQWRHCPGSQNPADHISRGISPTELSSLDIWWDGPDWLSQHPDNWPTESDSLKEIPQCKAEARKTKVQPLCTATFQPVINASYFSSYTRLLRVTAWILRFLKNCKSKHRLFQELTSDEIEKSKDYWILVVQKQCFSV</sequence>
<dbReference type="EMBL" id="BGPR01141760">
    <property type="protein sequence ID" value="GBN69084.1"/>
    <property type="molecule type" value="Genomic_DNA"/>
</dbReference>
<dbReference type="Pfam" id="PF03564">
    <property type="entry name" value="DUF1759"/>
    <property type="match status" value="1"/>
</dbReference>
<reference evidence="2 3" key="1">
    <citation type="journal article" date="2019" name="Sci. Rep.">
        <title>Orb-weaving spider Araneus ventricosus genome elucidates the spidroin gene catalogue.</title>
        <authorList>
            <person name="Kono N."/>
            <person name="Nakamura H."/>
            <person name="Ohtoshi R."/>
            <person name="Moran D.A.P."/>
            <person name="Shinohara A."/>
            <person name="Yoshida Y."/>
            <person name="Fujiwara M."/>
            <person name="Mori M."/>
            <person name="Tomita M."/>
            <person name="Arakawa K."/>
        </authorList>
    </citation>
    <scope>NUCLEOTIDE SEQUENCE [LARGE SCALE GENOMIC DNA]</scope>
</reference>
<protein>
    <recommendedName>
        <fullName evidence="1">CCHC-type domain-containing protein</fullName>
    </recommendedName>
</protein>
<dbReference type="OrthoDB" id="5874425at2759"/>
<dbReference type="Proteomes" id="UP000499080">
    <property type="component" value="Unassembled WGS sequence"/>
</dbReference>
<dbReference type="SMART" id="SM00343">
    <property type="entry name" value="ZnF_C2HC"/>
    <property type="match status" value="2"/>
</dbReference>
<dbReference type="AlphaFoldDB" id="A0A4Y2R090"/>
<feature type="domain" description="CCHC-type" evidence="1">
    <location>
        <begin position="334"/>
        <end position="350"/>
    </location>
</feature>
<name>A0A4Y2R090_ARAVE</name>
<dbReference type="InterPro" id="IPR001878">
    <property type="entry name" value="Znf_CCHC"/>
</dbReference>
<dbReference type="GO" id="GO:0008270">
    <property type="term" value="F:zinc ion binding"/>
    <property type="evidence" value="ECO:0007669"/>
    <property type="project" value="InterPro"/>
</dbReference>
<dbReference type="Pfam" id="PF05380">
    <property type="entry name" value="Peptidase_A17"/>
    <property type="match status" value="1"/>
</dbReference>
<accession>A0A4Y2R090</accession>
<evidence type="ECO:0000313" key="3">
    <source>
        <dbReference type="Proteomes" id="UP000499080"/>
    </source>
</evidence>
<evidence type="ECO:0000313" key="2">
    <source>
        <dbReference type="EMBL" id="GBN69084.1"/>
    </source>
</evidence>
<dbReference type="PANTHER" id="PTHR47331:SF5">
    <property type="entry name" value="RIBONUCLEASE H"/>
    <property type="match status" value="1"/>
</dbReference>
<feature type="non-terminal residue" evidence="2">
    <location>
        <position position="1039"/>
    </location>
</feature>